<dbReference type="EC" id="3.2.1.21" evidence="4"/>
<dbReference type="Pfam" id="PF01915">
    <property type="entry name" value="Glyco_hydro_3_C"/>
    <property type="match status" value="1"/>
</dbReference>
<comment type="similarity">
    <text evidence="1">Belongs to the glycosyl hydrolase 3 family.</text>
</comment>
<dbReference type="GO" id="GO:0008422">
    <property type="term" value="F:beta-glucosidase activity"/>
    <property type="evidence" value="ECO:0007669"/>
    <property type="project" value="UniProtKB-EC"/>
</dbReference>
<dbReference type="Pfam" id="PF14310">
    <property type="entry name" value="Fn3-like"/>
    <property type="match status" value="1"/>
</dbReference>
<dbReference type="Gene3D" id="3.40.50.1700">
    <property type="entry name" value="Glycoside hydrolase family 3 C-terminal domain"/>
    <property type="match status" value="1"/>
</dbReference>
<dbReference type="InterPro" id="IPR002772">
    <property type="entry name" value="Glyco_hydro_3_C"/>
</dbReference>
<dbReference type="InterPro" id="IPR036881">
    <property type="entry name" value="Glyco_hydro_3_C_sf"/>
</dbReference>
<comment type="caution">
    <text evidence="4">The sequence shown here is derived from an EMBL/GenBank/DDBJ whole genome shotgun (WGS) entry which is preliminary data.</text>
</comment>
<name>A0A2T0BIJ7_9CLOT</name>
<protein>
    <submittedName>
        <fullName evidence="4">Thermostable beta-glucosidase B</fullName>
        <ecNumber evidence="4">3.2.1.21</ecNumber>
    </submittedName>
</protein>
<dbReference type="SMART" id="SM01217">
    <property type="entry name" value="Fn3_like"/>
    <property type="match status" value="1"/>
</dbReference>
<evidence type="ECO:0000256" key="1">
    <source>
        <dbReference type="ARBA" id="ARBA00005336"/>
    </source>
</evidence>
<dbReference type="Gene3D" id="2.60.40.10">
    <property type="entry name" value="Immunoglobulins"/>
    <property type="match status" value="1"/>
</dbReference>
<dbReference type="InterPro" id="IPR050288">
    <property type="entry name" value="Cellulose_deg_GH3"/>
</dbReference>
<dbReference type="EMBL" id="PVXQ01000005">
    <property type="protein sequence ID" value="PRR83716.1"/>
    <property type="molecule type" value="Genomic_DNA"/>
</dbReference>
<sequence length="397" mass="45041">MIENGYDEIVKLTGNSTKIYYSKGYNITEEIIKNDTYLIKEATRVAKISDLVILFLGTPESYDEEDHDRENIDLPANQVELLKEIAKVQKNIIVILSNGSPVTISPWYKYATSILEAWLTGQGSGGAIADVLFGIVNPSGKLPSTFPIQLSDNPTYLDYVDSENNLEYKEGIFVGYRYYDKKNMEVEFPFGFGLSYTTFCYSDLTLSKDVLKDNYTLEVNLKIKNTGVYFGKEVVQLYVGNSLGNVPRPIKELKTFTKVSLHPGEEKKVRFRLHKRDFSYYDVMIKDWVVKSGTFQILVGKSSRDICLMENISVQSPYIPKIKYTRDTFIGDFLLHPNAKTFVESLLKDAAQSITTDEKAQKQIIGYLKNIPISKLLVINKGSFTKGMLDELLELVT</sequence>
<keyword evidence="2 4" id="KW-0378">Hydrolase</keyword>
<keyword evidence="5" id="KW-1185">Reference proteome</keyword>
<evidence type="ECO:0000259" key="3">
    <source>
        <dbReference type="SMART" id="SM01217"/>
    </source>
</evidence>
<proteinExistence type="inferred from homology"/>
<dbReference type="AlphaFoldDB" id="A0A2T0BIJ7"/>
<dbReference type="InterPro" id="IPR026891">
    <property type="entry name" value="Fn3-like"/>
</dbReference>
<feature type="domain" description="Fibronectin type III-like" evidence="3">
    <location>
        <begin position="233"/>
        <end position="303"/>
    </location>
</feature>
<evidence type="ECO:0000313" key="4">
    <source>
        <dbReference type="EMBL" id="PRR83716.1"/>
    </source>
</evidence>
<evidence type="ECO:0000256" key="2">
    <source>
        <dbReference type="ARBA" id="ARBA00022801"/>
    </source>
</evidence>
<reference evidence="4 5" key="1">
    <citation type="submission" date="2018-03" db="EMBL/GenBank/DDBJ databases">
        <title>Genome sequence of Clostridium vincentii DSM 10228.</title>
        <authorList>
            <person name="Poehlein A."/>
            <person name="Daniel R."/>
        </authorList>
    </citation>
    <scope>NUCLEOTIDE SEQUENCE [LARGE SCALE GENOMIC DNA]</scope>
    <source>
        <strain evidence="4 5">DSM 10228</strain>
    </source>
</reference>
<dbReference type="InterPro" id="IPR013783">
    <property type="entry name" value="Ig-like_fold"/>
</dbReference>
<dbReference type="GO" id="GO:0005975">
    <property type="term" value="P:carbohydrate metabolic process"/>
    <property type="evidence" value="ECO:0007669"/>
    <property type="project" value="InterPro"/>
</dbReference>
<keyword evidence="4" id="KW-0326">Glycosidase</keyword>
<accession>A0A2T0BIJ7</accession>
<gene>
    <name evidence="4" type="primary">bglB_2</name>
    <name evidence="4" type="ORF">CLVI_06630</name>
</gene>
<dbReference type="SUPFAM" id="SSF52279">
    <property type="entry name" value="Beta-D-glucan exohydrolase, C-terminal domain"/>
    <property type="match status" value="1"/>
</dbReference>
<dbReference type="FunFam" id="2.60.40.10:FF:000495">
    <property type="entry name" value="Periplasmic beta-glucosidase"/>
    <property type="match status" value="1"/>
</dbReference>
<evidence type="ECO:0000313" key="5">
    <source>
        <dbReference type="Proteomes" id="UP000239471"/>
    </source>
</evidence>
<organism evidence="4 5">
    <name type="scientific">Clostridium vincentii</name>
    <dbReference type="NCBI Taxonomy" id="52704"/>
    <lineage>
        <taxon>Bacteria</taxon>
        <taxon>Bacillati</taxon>
        <taxon>Bacillota</taxon>
        <taxon>Clostridia</taxon>
        <taxon>Eubacteriales</taxon>
        <taxon>Clostridiaceae</taxon>
        <taxon>Clostridium</taxon>
    </lineage>
</organism>
<dbReference type="PANTHER" id="PTHR42715">
    <property type="entry name" value="BETA-GLUCOSIDASE"/>
    <property type="match status" value="1"/>
</dbReference>
<dbReference type="Proteomes" id="UP000239471">
    <property type="component" value="Unassembled WGS sequence"/>
</dbReference>
<dbReference type="PANTHER" id="PTHR42715:SF10">
    <property type="entry name" value="BETA-GLUCOSIDASE"/>
    <property type="match status" value="1"/>
</dbReference>